<comment type="caution">
    <text evidence="2">The sequence shown here is derived from an EMBL/GenBank/DDBJ whole genome shotgun (WGS) entry which is preliminary data.</text>
</comment>
<sequence>MSGRGGAIGRPRGRPNKVTKPPIAGGRGRGHRQSSVTADQIDAQLRDDDEEDRHSVIAKTEHLPDQDEDGEHDDVVDEDHHGPPNHHHPGAPSQQQQQQQQHQHQPHFDLSSAAHGLLPNGPSQAAQQQAEAIHSALQGLVPGPGAHQQQQQPPPPHSQHQQQHHQAPPPPPQNFAMEAPMDAGPPRTAIDLSKESGYPALLIDSALAKRLADNTGVRLAVQRRQDQGLNLKRRSNVEALLAHVSGQEAHSQCKSCHKGYGPWNGCIVVSGQMCGSCANCWFNASGSRCSFHETNLPQQHQHIPAIQLQHSVPVFTGLAGPVPQGLPAPPPPPPQHLQQQQQQQQQQQLGPNFAPGGLDQYVRSILDRHVLEARADDPHVRYQFRIDAAARQLALATAEYSDFLQAQQAHEQQQQQQQHEQGPEGDHGQGMREVEEGE</sequence>
<dbReference type="EMBL" id="RSDZ01000014">
    <property type="protein sequence ID" value="RXG49390.1"/>
    <property type="molecule type" value="Genomic_DNA"/>
</dbReference>
<feature type="compositionally biased region" description="Low complexity" evidence="1">
    <location>
        <begin position="405"/>
        <end position="420"/>
    </location>
</feature>
<dbReference type="AlphaFoldDB" id="A0A2J8CD73"/>
<dbReference type="Pfam" id="PF12511">
    <property type="entry name" value="DUF3716"/>
    <property type="match status" value="1"/>
</dbReference>
<feature type="region of interest" description="Disordered" evidence="1">
    <location>
        <begin position="405"/>
        <end position="438"/>
    </location>
</feature>
<feature type="compositionally biased region" description="Low complexity" evidence="1">
    <location>
        <begin position="336"/>
        <end position="351"/>
    </location>
</feature>
<evidence type="ECO:0000313" key="2">
    <source>
        <dbReference type="EMBL" id="PNH34952.1"/>
    </source>
</evidence>
<dbReference type="EMBL" id="MPSH01000004">
    <property type="protein sequence ID" value="PNH34952.1"/>
    <property type="molecule type" value="Genomic_DNA"/>
</dbReference>
<reference evidence="2 4" key="1">
    <citation type="submission" date="2017-12" db="EMBL/GenBank/DDBJ databases">
        <title>Comparative genomics yields insights into virulence evolution of Verticillium dahliae.</title>
        <authorList>
            <person name="Fan R."/>
            <person name="Armitage A.D."/>
            <person name="Cascant-Lopez E."/>
            <person name="Sobczyk M."/>
            <person name="Cockerton H.M."/>
            <person name="Harrison R.J."/>
        </authorList>
    </citation>
    <scope>NUCLEOTIDE SEQUENCE [LARGE SCALE GENOMIC DNA]</scope>
    <source>
        <strain evidence="2 4">12008</strain>
    </source>
</reference>
<organism evidence="2 4">
    <name type="scientific">Verticillium dahliae</name>
    <name type="common">Verticillium wilt</name>
    <dbReference type="NCBI Taxonomy" id="27337"/>
    <lineage>
        <taxon>Eukaryota</taxon>
        <taxon>Fungi</taxon>
        <taxon>Dikarya</taxon>
        <taxon>Ascomycota</taxon>
        <taxon>Pezizomycotina</taxon>
        <taxon>Sordariomycetes</taxon>
        <taxon>Hypocreomycetidae</taxon>
        <taxon>Glomerellales</taxon>
        <taxon>Plectosphaerellaceae</taxon>
        <taxon>Verticillium</taxon>
    </lineage>
</organism>
<evidence type="ECO:0000256" key="1">
    <source>
        <dbReference type="SAM" id="MobiDB-lite"/>
    </source>
</evidence>
<protein>
    <submittedName>
        <fullName evidence="2">Uncharacterized protein</fullName>
    </submittedName>
</protein>
<dbReference type="Proteomes" id="UP000288725">
    <property type="component" value="Chromosome 4"/>
</dbReference>
<reference evidence="3 5" key="2">
    <citation type="submission" date="2018-12" db="EMBL/GenBank/DDBJ databases">
        <title>Genome of Verticillium dahliae isolate Getta Getta.</title>
        <authorList>
            <person name="Gardiner D.M."/>
        </authorList>
    </citation>
    <scope>NUCLEOTIDE SEQUENCE [LARGE SCALE GENOMIC DNA]</scope>
    <source>
        <strain evidence="3 5">Getta Getta</strain>
    </source>
</reference>
<dbReference type="InterPro" id="IPR022190">
    <property type="entry name" value="DUF3716"/>
</dbReference>
<dbReference type="Proteomes" id="UP000236305">
    <property type="component" value="Unassembled WGS sequence"/>
</dbReference>
<accession>A0A2J8CD73</accession>
<feature type="region of interest" description="Disordered" evidence="1">
    <location>
        <begin position="1"/>
        <end position="185"/>
    </location>
</feature>
<feature type="compositionally biased region" description="Basic and acidic residues" evidence="1">
    <location>
        <begin position="52"/>
        <end position="65"/>
    </location>
</feature>
<name>A0A2J8CD73_VERDA</name>
<evidence type="ECO:0000313" key="5">
    <source>
        <dbReference type="Proteomes" id="UP000288725"/>
    </source>
</evidence>
<evidence type="ECO:0000313" key="3">
    <source>
        <dbReference type="EMBL" id="RXG49390.1"/>
    </source>
</evidence>
<feature type="compositionally biased region" description="Basic and acidic residues" evidence="1">
    <location>
        <begin position="421"/>
        <end position="438"/>
    </location>
</feature>
<feature type="compositionally biased region" description="Low complexity" evidence="1">
    <location>
        <begin position="90"/>
        <end position="103"/>
    </location>
</feature>
<evidence type="ECO:0000313" key="4">
    <source>
        <dbReference type="Proteomes" id="UP000236305"/>
    </source>
</evidence>
<feature type="region of interest" description="Disordered" evidence="1">
    <location>
        <begin position="319"/>
        <end position="356"/>
    </location>
</feature>
<feature type="compositionally biased region" description="Acidic residues" evidence="1">
    <location>
        <begin position="66"/>
        <end position="77"/>
    </location>
</feature>
<gene>
    <name evidence="2" type="ORF">BJF96_g1833</name>
    <name evidence="3" type="ORF">VDGE_05731</name>
</gene>
<feature type="compositionally biased region" description="Pro residues" evidence="1">
    <location>
        <begin position="324"/>
        <end position="335"/>
    </location>
</feature>
<proteinExistence type="predicted"/>
<dbReference type="OrthoDB" id="4174112at2759"/>
<feature type="compositionally biased region" description="Polar residues" evidence="1">
    <location>
        <begin position="121"/>
        <end position="130"/>
    </location>
</feature>